<dbReference type="Proteomes" id="UP000290289">
    <property type="component" value="Chromosome 7"/>
</dbReference>
<evidence type="ECO:0000313" key="4">
    <source>
        <dbReference type="EMBL" id="RXH93793.1"/>
    </source>
</evidence>
<evidence type="ECO:0000313" key="5">
    <source>
        <dbReference type="Proteomes" id="UP000290289"/>
    </source>
</evidence>
<sequence>MIQLYNMKALRLVNSIFSWTFASEPKSFVLVGPKPSNFCLPNQLLCRPINAEISETQHGFKVNYLINTYGLSPEDAISVSKRKSVLALLRNHGLSQTQISKLVRSRPPIISANPEKTLLPKLEFVSSLGVSRVDLAKTLAYNPHLLG</sequence>
<proteinExistence type="inferred from homology"/>
<protein>
    <submittedName>
        <fullName evidence="4">Uncharacterized protein</fullName>
    </submittedName>
</protein>
<name>A0A498JJ53_MALDO</name>
<keyword evidence="2" id="KW-0805">Transcription regulation</keyword>
<accession>A0A498JJ53</accession>
<comment type="similarity">
    <text evidence="1">Belongs to the mTERF family.</text>
</comment>
<comment type="caution">
    <text evidence="4">The sequence shown here is derived from an EMBL/GenBank/DDBJ whole genome shotgun (WGS) entry which is preliminary data.</text>
</comment>
<dbReference type="PANTHER" id="PTHR13068">
    <property type="entry name" value="CGI-12 PROTEIN-RELATED"/>
    <property type="match status" value="1"/>
</dbReference>
<keyword evidence="5" id="KW-1185">Reference proteome</keyword>
<evidence type="ECO:0000256" key="1">
    <source>
        <dbReference type="ARBA" id="ARBA00007692"/>
    </source>
</evidence>
<dbReference type="GO" id="GO:0006353">
    <property type="term" value="P:DNA-templated transcription termination"/>
    <property type="evidence" value="ECO:0007669"/>
    <property type="project" value="UniProtKB-KW"/>
</dbReference>
<dbReference type="EMBL" id="RDQH01000333">
    <property type="protein sequence ID" value="RXH93793.1"/>
    <property type="molecule type" value="Genomic_DNA"/>
</dbReference>
<evidence type="ECO:0000256" key="2">
    <source>
        <dbReference type="ARBA" id="ARBA00022472"/>
    </source>
</evidence>
<reference evidence="4 5" key="1">
    <citation type="submission" date="2018-10" db="EMBL/GenBank/DDBJ databases">
        <title>A high-quality apple genome assembly.</title>
        <authorList>
            <person name="Hu J."/>
        </authorList>
    </citation>
    <scope>NUCLEOTIDE SEQUENCE [LARGE SCALE GENOMIC DNA]</scope>
    <source>
        <strain evidence="5">cv. HFTH1</strain>
        <tissue evidence="4">Young leaf</tissue>
    </source>
</reference>
<keyword evidence="2" id="KW-0806">Transcription termination</keyword>
<dbReference type="InterPro" id="IPR003690">
    <property type="entry name" value="MTERF"/>
</dbReference>
<dbReference type="AlphaFoldDB" id="A0A498JJ53"/>
<keyword evidence="3" id="KW-0809">Transit peptide</keyword>
<dbReference type="InterPro" id="IPR038538">
    <property type="entry name" value="MTERF_sf"/>
</dbReference>
<dbReference type="Gene3D" id="1.25.70.10">
    <property type="entry name" value="Transcription termination factor 3, mitochondrial"/>
    <property type="match status" value="1"/>
</dbReference>
<evidence type="ECO:0000256" key="3">
    <source>
        <dbReference type="ARBA" id="ARBA00022946"/>
    </source>
</evidence>
<dbReference type="PANTHER" id="PTHR13068:SF133">
    <property type="entry name" value="MITOCHONDRIAL TRANSCRIPTION TERMINATION FACTOR FAMILY PROTEIN"/>
    <property type="match status" value="1"/>
</dbReference>
<keyword evidence="2" id="KW-0804">Transcription</keyword>
<dbReference type="SMART" id="SM00733">
    <property type="entry name" value="Mterf"/>
    <property type="match status" value="1"/>
</dbReference>
<dbReference type="GO" id="GO:0003676">
    <property type="term" value="F:nucleic acid binding"/>
    <property type="evidence" value="ECO:0007669"/>
    <property type="project" value="InterPro"/>
</dbReference>
<dbReference type="Pfam" id="PF02536">
    <property type="entry name" value="mTERF"/>
    <property type="match status" value="1"/>
</dbReference>
<organism evidence="4 5">
    <name type="scientific">Malus domestica</name>
    <name type="common">Apple</name>
    <name type="synonym">Pyrus malus</name>
    <dbReference type="NCBI Taxonomy" id="3750"/>
    <lineage>
        <taxon>Eukaryota</taxon>
        <taxon>Viridiplantae</taxon>
        <taxon>Streptophyta</taxon>
        <taxon>Embryophyta</taxon>
        <taxon>Tracheophyta</taxon>
        <taxon>Spermatophyta</taxon>
        <taxon>Magnoliopsida</taxon>
        <taxon>eudicotyledons</taxon>
        <taxon>Gunneridae</taxon>
        <taxon>Pentapetalae</taxon>
        <taxon>rosids</taxon>
        <taxon>fabids</taxon>
        <taxon>Rosales</taxon>
        <taxon>Rosaceae</taxon>
        <taxon>Amygdaloideae</taxon>
        <taxon>Maleae</taxon>
        <taxon>Malus</taxon>
    </lineage>
</organism>
<gene>
    <name evidence="4" type="ORF">DVH24_015860</name>
</gene>